<evidence type="ECO:0000313" key="3">
    <source>
        <dbReference type="Proteomes" id="UP000669887"/>
    </source>
</evidence>
<dbReference type="Pfam" id="PF14024">
    <property type="entry name" value="DUF4240"/>
    <property type="match status" value="1"/>
</dbReference>
<evidence type="ECO:0000313" key="2">
    <source>
        <dbReference type="EMBL" id="MBO4142182.1"/>
    </source>
</evidence>
<name>A0AAW4JTC9_9ACTN</name>
<reference evidence="2" key="1">
    <citation type="submission" date="2021-03" db="EMBL/GenBank/DDBJ databases">
        <title>X isolated from Micromonospora tulbaghiae.</title>
        <authorList>
            <person name="Stennett H.L."/>
        </authorList>
    </citation>
    <scope>NUCLEOTIDE SEQUENCE</scope>
    <source>
        <strain evidence="2">28M1-20</strain>
    </source>
</reference>
<gene>
    <name evidence="2" type="ORF">J5U46_18705</name>
</gene>
<dbReference type="EMBL" id="JAGFVQ010000037">
    <property type="protein sequence ID" value="MBO4142182.1"/>
    <property type="molecule type" value="Genomic_DNA"/>
</dbReference>
<organism evidence="2 3">
    <name type="scientific">Micromonospora tulbaghiae</name>
    <dbReference type="NCBI Taxonomy" id="479978"/>
    <lineage>
        <taxon>Bacteria</taxon>
        <taxon>Bacillati</taxon>
        <taxon>Actinomycetota</taxon>
        <taxon>Actinomycetes</taxon>
        <taxon>Micromonosporales</taxon>
        <taxon>Micromonosporaceae</taxon>
        <taxon>Micromonospora</taxon>
    </lineage>
</organism>
<feature type="domain" description="DUF4240" evidence="1">
    <location>
        <begin position="1"/>
        <end position="138"/>
    </location>
</feature>
<evidence type="ECO:0000259" key="1">
    <source>
        <dbReference type="Pfam" id="PF14024"/>
    </source>
</evidence>
<sequence>MDMAEFWTLLERSAGETTGPDHRLDWLTHQLSQVSLEHVVDFQINLEAARRPIDTYAMWGAANQILDGLCSSDAFWYFQPWLIGQGQRLWHHVAQNPDNLADLAAVRVLAGRSHEEWADAEWPQWEELAYVAADAYERATGRRDGLYEALDARGHRAYADPEPNDQPWDSDSLTEIAQRLPRLARLFPRRHYVTP</sequence>
<protein>
    <submittedName>
        <fullName evidence="2">DUF4240 domain-containing protein</fullName>
    </submittedName>
</protein>
<dbReference type="Proteomes" id="UP000669887">
    <property type="component" value="Unassembled WGS sequence"/>
</dbReference>
<dbReference type="InterPro" id="IPR025334">
    <property type="entry name" value="DUF4240"/>
</dbReference>
<proteinExistence type="predicted"/>
<accession>A0AAW4JTC9</accession>
<dbReference type="AlphaFoldDB" id="A0AAW4JTC9"/>
<comment type="caution">
    <text evidence="2">The sequence shown here is derived from an EMBL/GenBank/DDBJ whole genome shotgun (WGS) entry which is preliminary data.</text>
</comment>